<dbReference type="Gene3D" id="3.90.226.10">
    <property type="entry name" value="2-enoyl-CoA Hydratase, Chain A, domain 1"/>
    <property type="match status" value="1"/>
</dbReference>
<accession>A0A521FQU0</accession>
<organism evidence="1 2">
    <name type="scientific">Pedobacter westerhofensis</name>
    <dbReference type="NCBI Taxonomy" id="425512"/>
    <lineage>
        <taxon>Bacteria</taxon>
        <taxon>Pseudomonadati</taxon>
        <taxon>Bacteroidota</taxon>
        <taxon>Sphingobacteriia</taxon>
        <taxon>Sphingobacteriales</taxon>
        <taxon>Sphingobacteriaceae</taxon>
        <taxon>Pedobacter</taxon>
    </lineage>
</organism>
<name>A0A521FQU0_9SPHI</name>
<evidence type="ECO:0000313" key="2">
    <source>
        <dbReference type="Proteomes" id="UP000320300"/>
    </source>
</evidence>
<dbReference type="CDD" id="cd06558">
    <property type="entry name" value="crotonase-like"/>
    <property type="match status" value="1"/>
</dbReference>
<gene>
    <name evidence="1" type="ORF">SAMN06265348_11722</name>
</gene>
<dbReference type="PANTHER" id="PTHR11941">
    <property type="entry name" value="ENOYL-COA HYDRATASE-RELATED"/>
    <property type="match status" value="1"/>
</dbReference>
<dbReference type="AlphaFoldDB" id="A0A521FQU0"/>
<dbReference type="GO" id="GO:0003824">
    <property type="term" value="F:catalytic activity"/>
    <property type="evidence" value="ECO:0007669"/>
    <property type="project" value="UniProtKB-ARBA"/>
</dbReference>
<dbReference type="GO" id="GO:0006635">
    <property type="term" value="P:fatty acid beta-oxidation"/>
    <property type="evidence" value="ECO:0007669"/>
    <property type="project" value="TreeGrafter"/>
</dbReference>
<proteinExistence type="predicted"/>
<dbReference type="InterPro" id="IPR029045">
    <property type="entry name" value="ClpP/crotonase-like_dom_sf"/>
</dbReference>
<dbReference type="EMBL" id="FXTN01000017">
    <property type="protein sequence ID" value="SMO98587.1"/>
    <property type="molecule type" value="Genomic_DNA"/>
</dbReference>
<dbReference type="InterPro" id="IPR001753">
    <property type="entry name" value="Enoyl-CoA_hydra/iso"/>
</dbReference>
<dbReference type="Pfam" id="PF00378">
    <property type="entry name" value="ECH_1"/>
    <property type="match status" value="1"/>
</dbReference>
<evidence type="ECO:0000313" key="1">
    <source>
        <dbReference type="EMBL" id="SMO98587.1"/>
    </source>
</evidence>
<dbReference type="Proteomes" id="UP000320300">
    <property type="component" value="Unassembled WGS sequence"/>
</dbReference>
<sequence length="288" mass="30848">MSLHKENAESISPYQNYSAMKIELRHGVAYLTFDNPPINVLDAKLISDLMGFAKKVIADQSVKVIVFQSSNPDFFLAHGDMNFVTNPASLMDLADAGSDPNLNPMQQLHERLRNLPQVTIARLAGFARGGGNELAMALDMRFAVEGKTWLGQPETLMGIIPGGGGTQYLSKLAGRARALEVILGGELLDSATAEKYGVINKAIPEEQIDSYIERLATRIASLLPGVIDAAKSAVDAASHNTNGITTESAMLLKVFAEPAASAKMIAAMEKGAQTVAGEHKLEEILNSI</sequence>
<dbReference type="PANTHER" id="PTHR11941:SF54">
    <property type="entry name" value="ENOYL-COA HYDRATASE, MITOCHONDRIAL"/>
    <property type="match status" value="1"/>
</dbReference>
<reference evidence="1 2" key="1">
    <citation type="submission" date="2017-05" db="EMBL/GenBank/DDBJ databases">
        <authorList>
            <person name="Varghese N."/>
            <person name="Submissions S."/>
        </authorList>
    </citation>
    <scope>NUCLEOTIDE SEQUENCE [LARGE SCALE GENOMIC DNA]</scope>
    <source>
        <strain evidence="1 2">DSM 19036</strain>
    </source>
</reference>
<dbReference type="OrthoDB" id="9775794at2"/>
<dbReference type="SUPFAM" id="SSF52096">
    <property type="entry name" value="ClpP/crotonase"/>
    <property type="match status" value="1"/>
</dbReference>
<protein>
    <submittedName>
        <fullName evidence="1">Enoyl-CoA hydratase/carnithine racemase</fullName>
    </submittedName>
</protein>
<keyword evidence="2" id="KW-1185">Reference proteome</keyword>